<evidence type="ECO:0000256" key="2">
    <source>
        <dbReference type="ARBA" id="ARBA00022723"/>
    </source>
</evidence>
<evidence type="ECO:0000256" key="3">
    <source>
        <dbReference type="ARBA" id="ARBA00023002"/>
    </source>
</evidence>
<dbReference type="GO" id="GO:0005886">
    <property type="term" value="C:plasma membrane"/>
    <property type="evidence" value="ECO:0007669"/>
    <property type="project" value="TreeGrafter"/>
</dbReference>
<keyword evidence="9" id="KW-1185">Reference proteome</keyword>
<feature type="domain" description="Cysteine-rich" evidence="6">
    <location>
        <begin position="119"/>
        <end position="205"/>
    </location>
</feature>
<evidence type="ECO:0000313" key="9">
    <source>
        <dbReference type="Proteomes" id="UP001068021"/>
    </source>
</evidence>
<dbReference type="RefSeq" id="WP_048082693.1">
    <property type="nucleotide sequence ID" value="NZ_JAPVER010000020.1"/>
</dbReference>
<dbReference type="GO" id="GO:0051539">
    <property type="term" value="F:4 iron, 4 sulfur cluster binding"/>
    <property type="evidence" value="ECO:0007669"/>
    <property type="project" value="UniProtKB-KW"/>
</dbReference>
<sequence>MIYFRGCVAREKLNNIADATEKILKQAGIDYKILENETCCGSFLLRTGFAQDAKEVMKNTLKEIGEEKIITSCAGCYKTFKKDYKEILGVELDVIHTSQLFNDLIKKGEIEPLFLDKTVTYHDPCHLGRHLEEYDAPREILDNITNLVEMDRNKEKSRCCGAGGGVRAAFPEITENIAKMRIKDAEDVEAEILVTSCPFCILNLKSVSKDDKKVLDLSEIIIFK</sequence>
<dbReference type="Proteomes" id="UP001068021">
    <property type="component" value="Unassembled WGS sequence"/>
</dbReference>
<dbReference type="Proteomes" id="UP001074446">
    <property type="component" value="Unassembled WGS sequence"/>
</dbReference>
<evidence type="ECO:0000313" key="7">
    <source>
        <dbReference type="EMBL" id="MCZ3367473.1"/>
    </source>
</evidence>
<reference evidence="7" key="1">
    <citation type="submission" date="2022-12" db="EMBL/GenBank/DDBJ databases">
        <title>Reclassification of two methanogenic archaea species isolated from the Kolyma lowland permafrost.</title>
        <authorList>
            <person name="Trubitsyn V.E."/>
            <person name="Rivkina E.M."/>
            <person name="Shcherbakova V.A."/>
        </authorList>
    </citation>
    <scope>NUCLEOTIDE SEQUENCE</scope>
    <source>
        <strain evidence="7">M2</strain>
        <strain evidence="8">MK4</strain>
    </source>
</reference>
<evidence type="ECO:0000313" key="8">
    <source>
        <dbReference type="EMBL" id="MCZ3373379.1"/>
    </source>
</evidence>
<proteinExistence type="predicted"/>
<keyword evidence="5" id="KW-0411">Iron-sulfur</keyword>
<comment type="caution">
    <text evidence="7">The sequence shown here is derived from an EMBL/GenBank/DDBJ whole genome shotgun (WGS) entry which is preliminary data.</text>
</comment>
<dbReference type="Pfam" id="PF02754">
    <property type="entry name" value="CCG"/>
    <property type="match status" value="2"/>
</dbReference>
<keyword evidence="2" id="KW-0479">Metal-binding</keyword>
<evidence type="ECO:0000256" key="1">
    <source>
        <dbReference type="ARBA" id="ARBA00022485"/>
    </source>
</evidence>
<keyword evidence="4" id="KW-0408">Iron</keyword>
<feature type="domain" description="Cysteine-rich" evidence="6">
    <location>
        <begin position="3"/>
        <end position="80"/>
    </location>
</feature>
<dbReference type="GO" id="GO:0016491">
    <property type="term" value="F:oxidoreductase activity"/>
    <property type="evidence" value="ECO:0007669"/>
    <property type="project" value="UniProtKB-KW"/>
</dbReference>
<dbReference type="PANTHER" id="PTHR43255">
    <property type="entry name" value="IRON-SULFUR-BINDING OXIDOREDUCTASE FADF-RELATED-RELATED"/>
    <property type="match status" value="1"/>
</dbReference>
<dbReference type="EMBL" id="JAPVER010000020">
    <property type="protein sequence ID" value="MCZ3367473.1"/>
    <property type="molecule type" value="Genomic_DNA"/>
</dbReference>
<dbReference type="GO" id="GO:0046872">
    <property type="term" value="F:metal ion binding"/>
    <property type="evidence" value="ECO:0007669"/>
    <property type="project" value="UniProtKB-KW"/>
</dbReference>
<dbReference type="AlphaFoldDB" id="A0A9E5A0P6"/>
<protein>
    <submittedName>
        <fullName evidence="7">(Fe-S)-binding protein</fullName>
    </submittedName>
</protein>
<evidence type="ECO:0000259" key="6">
    <source>
        <dbReference type="Pfam" id="PF02754"/>
    </source>
</evidence>
<evidence type="ECO:0000256" key="5">
    <source>
        <dbReference type="ARBA" id="ARBA00023014"/>
    </source>
</evidence>
<gene>
    <name evidence="8" type="ORF">O3H35_12100</name>
    <name evidence="7" type="ORF">O3H54_16390</name>
</gene>
<dbReference type="InterPro" id="IPR004017">
    <property type="entry name" value="Cys_rich_dom"/>
</dbReference>
<dbReference type="InterPro" id="IPR051460">
    <property type="entry name" value="HdrC_iron-sulfur_subunit"/>
</dbReference>
<dbReference type="PANTHER" id="PTHR43255:SF1">
    <property type="entry name" value="IRON-SULFUR-BINDING OXIDOREDUCTASE FADF-RELATED"/>
    <property type="match status" value="1"/>
</dbReference>
<dbReference type="EMBL" id="JAPVES010000030">
    <property type="protein sequence ID" value="MCZ3373379.1"/>
    <property type="molecule type" value="Genomic_DNA"/>
</dbReference>
<keyword evidence="3" id="KW-0560">Oxidoreductase</keyword>
<keyword evidence="1" id="KW-0004">4Fe-4S</keyword>
<evidence type="ECO:0000256" key="4">
    <source>
        <dbReference type="ARBA" id="ARBA00023004"/>
    </source>
</evidence>
<organism evidence="7 9">
    <name type="scientific">Methanobacterium veterum</name>
    <dbReference type="NCBI Taxonomy" id="408577"/>
    <lineage>
        <taxon>Archaea</taxon>
        <taxon>Methanobacteriati</taxon>
        <taxon>Methanobacteriota</taxon>
        <taxon>Methanomada group</taxon>
        <taxon>Methanobacteria</taxon>
        <taxon>Methanobacteriales</taxon>
        <taxon>Methanobacteriaceae</taxon>
        <taxon>Methanobacterium</taxon>
    </lineage>
</organism>
<accession>A0A9E5A0P6</accession>
<name>A0A9E5A0P6_9EURY</name>